<feature type="transmembrane region" description="Helical" evidence="1">
    <location>
        <begin position="80"/>
        <end position="106"/>
    </location>
</feature>
<keyword evidence="3" id="KW-1185">Reference proteome</keyword>
<dbReference type="EMBL" id="NBIV01000012">
    <property type="protein sequence ID" value="PXF48616.1"/>
    <property type="molecule type" value="Genomic_DNA"/>
</dbReference>
<keyword evidence="1" id="KW-1133">Transmembrane helix</keyword>
<keyword evidence="1" id="KW-0472">Membrane</keyword>
<keyword evidence="1" id="KW-0812">Transmembrane</keyword>
<dbReference type="AlphaFoldDB" id="A0A2V3J2D4"/>
<organism evidence="2 3">
    <name type="scientific">Gracilariopsis chorda</name>
    <dbReference type="NCBI Taxonomy" id="448386"/>
    <lineage>
        <taxon>Eukaryota</taxon>
        <taxon>Rhodophyta</taxon>
        <taxon>Florideophyceae</taxon>
        <taxon>Rhodymeniophycidae</taxon>
        <taxon>Gracilariales</taxon>
        <taxon>Gracilariaceae</taxon>
        <taxon>Gracilariopsis</taxon>
    </lineage>
</organism>
<proteinExistence type="predicted"/>
<gene>
    <name evidence="2" type="ORF">BWQ96_01468</name>
</gene>
<sequence>MVEAHPPPAPLDYENEHYDCEAVLPENDQRRSTETDKEKGVKRWWYLLCGILVAIIGNVTCLLIICFRKKLGIKRKEIRFFIIGIVVGALIQLGIIIGILAAVGVFNDDNKKDKVTVTVTDNGGTVGFNPPSILGSGFGFGINAPTIPDDVLEQLTDSEIHIDNDKSRPSSKL</sequence>
<evidence type="ECO:0000313" key="3">
    <source>
        <dbReference type="Proteomes" id="UP000247409"/>
    </source>
</evidence>
<comment type="caution">
    <text evidence="2">The sequence shown here is derived from an EMBL/GenBank/DDBJ whole genome shotgun (WGS) entry which is preliminary data.</text>
</comment>
<evidence type="ECO:0000313" key="2">
    <source>
        <dbReference type="EMBL" id="PXF48616.1"/>
    </source>
</evidence>
<feature type="transmembrane region" description="Helical" evidence="1">
    <location>
        <begin position="44"/>
        <end position="68"/>
    </location>
</feature>
<name>A0A2V3J2D4_9FLOR</name>
<reference evidence="2 3" key="1">
    <citation type="journal article" date="2018" name="Mol. Biol. Evol.">
        <title>Analysis of the draft genome of the red seaweed Gracilariopsis chorda provides insights into genome size evolution in Rhodophyta.</title>
        <authorList>
            <person name="Lee J."/>
            <person name="Yang E.C."/>
            <person name="Graf L."/>
            <person name="Yang J.H."/>
            <person name="Qiu H."/>
            <person name="Zel Zion U."/>
            <person name="Chan C.X."/>
            <person name="Stephens T.G."/>
            <person name="Weber A.P.M."/>
            <person name="Boo G.H."/>
            <person name="Boo S.M."/>
            <person name="Kim K.M."/>
            <person name="Shin Y."/>
            <person name="Jung M."/>
            <person name="Lee S.J."/>
            <person name="Yim H.S."/>
            <person name="Lee J.H."/>
            <person name="Bhattacharya D."/>
            <person name="Yoon H.S."/>
        </authorList>
    </citation>
    <scope>NUCLEOTIDE SEQUENCE [LARGE SCALE GENOMIC DNA]</scope>
    <source>
        <strain evidence="2 3">SKKU-2015</strain>
        <tissue evidence="2">Whole body</tissue>
    </source>
</reference>
<protein>
    <submittedName>
        <fullName evidence="2">Uncharacterized protein</fullName>
    </submittedName>
</protein>
<evidence type="ECO:0000256" key="1">
    <source>
        <dbReference type="SAM" id="Phobius"/>
    </source>
</evidence>
<dbReference type="Proteomes" id="UP000247409">
    <property type="component" value="Unassembled WGS sequence"/>
</dbReference>
<accession>A0A2V3J2D4</accession>